<feature type="compositionally biased region" description="Acidic residues" evidence="1">
    <location>
        <begin position="1"/>
        <end position="49"/>
    </location>
</feature>
<dbReference type="PROSITE" id="PS51208">
    <property type="entry name" value="AUTOTRANSPORTER"/>
    <property type="match status" value="1"/>
</dbReference>
<dbReference type="InterPro" id="IPR036709">
    <property type="entry name" value="Autotransporte_beta_dom_sf"/>
</dbReference>
<dbReference type="SMART" id="SM00869">
    <property type="entry name" value="Autotransporter"/>
    <property type="match status" value="1"/>
</dbReference>
<dbReference type="InterPro" id="IPR049865">
    <property type="entry name" value="BigA"/>
</dbReference>
<dbReference type="InterPro" id="IPR058035">
    <property type="entry name" value="BigA/YdbA-like_N"/>
</dbReference>
<protein>
    <submittedName>
        <fullName evidence="3">Autotransporter adhesin BigA</fullName>
    </submittedName>
</protein>
<dbReference type="NCBIfam" id="NF033178">
    <property type="entry name" value="auto_BigA"/>
    <property type="match status" value="1"/>
</dbReference>
<dbReference type="Pfam" id="PF25784">
    <property type="entry name" value="BigA_N"/>
    <property type="match status" value="1"/>
</dbReference>
<gene>
    <name evidence="3" type="primary">bigA</name>
    <name evidence="3" type="ORF">GB140_12095</name>
</gene>
<evidence type="ECO:0000256" key="1">
    <source>
        <dbReference type="SAM" id="MobiDB-lite"/>
    </source>
</evidence>
<feature type="non-terminal residue" evidence="3">
    <location>
        <position position="1"/>
    </location>
</feature>
<comment type="caution">
    <text evidence="3">The sequence shown here is derived from an EMBL/GenBank/DDBJ whole genome shotgun (WGS) entry which is preliminary data.</text>
</comment>
<reference evidence="3" key="1">
    <citation type="journal article" date="2018" name="Genome Biol.">
        <title>SKESA: strategic k-mer extension for scrupulous assemblies.</title>
        <authorList>
            <person name="Souvorov A."/>
            <person name="Agarwala R."/>
            <person name="Lipman D.J."/>
        </authorList>
    </citation>
    <scope>NUCLEOTIDE SEQUENCE</scope>
    <source>
        <strain evidence="3">Salmonella enterica</strain>
    </source>
</reference>
<dbReference type="Pfam" id="PF25783">
    <property type="entry name" value="BigA_beta"/>
    <property type="match status" value="1"/>
</dbReference>
<evidence type="ECO:0000259" key="2">
    <source>
        <dbReference type="PROSITE" id="PS51208"/>
    </source>
</evidence>
<dbReference type="SUPFAM" id="SSF103515">
    <property type="entry name" value="Autotransporter"/>
    <property type="match status" value="1"/>
</dbReference>
<evidence type="ECO:0000313" key="3">
    <source>
        <dbReference type="EMBL" id="HAB5591225.1"/>
    </source>
</evidence>
<organism evidence="3">
    <name type="scientific">Salmonella enterica I</name>
    <dbReference type="NCBI Taxonomy" id="59201"/>
    <lineage>
        <taxon>Bacteria</taxon>
        <taxon>Pseudomonadati</taxon>
        <taxon>Pseudomonadota</taxon>
        <taxon>Gammaproteobacteria</taxon>
        <taxon>Enterobacterales</taxon>
        <taxon>Enterobacteriaceae</taxon>
        <taxon>Salmonella</taxon>
    </lineage>
</organism>
<dbReference type="InterPro" id="IPR058034">
    <property type="entry name" value="BigA_beta"/>
</dbReference>
<reference evidence="3" key="2">
    <citation type="submission" date="2019-10" db="EMBL/GenBank/DDBJ databases">
        <authorList>
            <consortium name="NCBI Pathogen Detection Project"/>
        </authorList>
    </citation>
    <scope>NUCLEOTIDE SEQUENCE</scope>
    <source>
        <strain evidence="3">Salmonella enterica</strain>
    </source>
</reference>
<feature type="domain" description="Autotransporter" evidence="2">
    <location>
        <begin position="1450"/>
        <end position="1753"/>
    </location>
</feature>
<dbReference type="InterPro" id="IPR005546">
    <property type="entry name" value="Autotransporte_beta"/>
</dbReference>
<feature type="region of interest" description="Disordered" evidence="1">
    <location>
        <begin position="1297"/>
        <end position="1316"/>
    </location>
</feature>
<name>A0A6Y4FCS0_SALET</name>
<dbReference type="EMBL" id="DAAHBR010000021">
    <property type="protein sequence ID" value="HAB5591225.1"/>
    <property type="molecule type" value="Genomic_DNA"/>
</dbReference>
<feature type="region of interest" description="Disordered" evidence="1">
    <location>
        <begin position="1"/>
        <end position="58"/>
    </location>
</feature>
<proteinExistence type="predicted"/>
<accession>A0A6Y4FCS0</accession>
<sequence length="1754" mass="180548">SGDDDVTPPDDSGDDDVTPPDDSGDDDVTPPDDSGDDDVTPPDDDDTPPDDSVITFSNGVTIDKGKDTLAFDSFKLDSGSVLEGAVWNYSEQNNQWQLTTLDGKTLNVTGWDVTDANAAVIEGTQENGLYWKYDSRGYLILADDKTTVISGDGESHTSDRGMDISGQDRTGVIISGDRTVNTLTGGSSVTDGAIGMVITGDGTTNTISGHSTVDNATGALISGNGTTTDFSGDIAVSGGGTAIIIDGDNATIKNTGTSDISGAGSTGTVINGNNARVNNDGDMTITDGGTGGHITGDNVVIDNAGSTTVSGADSTALYIDGDNALVINEGNQTISGGAVGTRIDGDDAHTTNTGDIAVDGAGSAAVIINGDNGSLTQAGDLLVTDGAMGIITYGTGNEAKNTGNATVRDADSVGFVVAGKQNTFSNKGDINVSLDGTGSLVSGDTSQVTLDGDINVTSVQDSESIFRAATGVSVSGDSNTVDITGNVNINADYGQDDLAQSDTPIIGVTVSGDGNDVALNGALNIDDKDLSAVSGQYLDVIGLNVTGDDNNVEIGGGINIIHGEQPDDGYSAEVIGINVSGNSNVTLSGHSAIDTNTIMGGHVILAQVSNGGSLILNDDSVIEVTSSYIPTGYYTDYALLMANGSGASVENKGDITSYGVYYIMRADNGAEISNSGNILSYTTGDGSNIEDRSAIVRANGKGSVVRNKADGDITVISDQTPRSSGGYGAYPVKWYNHTFYAMLAADYGDVVNDKGATIHLQGAGVYGVAASRGTASNAGDIYLDAFVPTLDDENNITDTNYWKPSQLYLTSSGMVAGSTDGDGDATAINTGTITVNNAGFGMMALKGGTAINQGVITLTADEGVTGQANELVGMAALNGGVVINDTTGVINIDADYGQAFLSDSSSYIINNGSINLNGSPMDETDSHMGGTPTDKIWIQSLPGSGDSDTRTSDTGFFINKTLANYGTETLNGDLDANGGWLYNEAGASLTVNGTLTINGGASALVNYGTLDADTISTWHSLFNEADGSITTDLLTLNGDVTFYNNGDFTGSIAGDSYKQEIVNTGNMTVAEDGKSLVSGSFYFYNQQGATLTNSGSAVEGGENTIINMTRTSSSISQVNSGTITATNGYSAITTAHASNSPTWIWNTATGVINGINPDAPLINLGRGYNFANQGTINIQGDNAVAISGGQTSYVENLVNSGTINVGTEQGKEDGTNGTGLIGIKGNGNATTINNTADGVINVYADDSYAFGGTTKAIINNGEINLLCDSGCDIYAPGTTGTLDDHNGTADIVIPDATTAPTEGSIPTPPEDPNAPQQLSNYIVGTNADGSSGTLKANNLVIGDNVKVDTGFTSGTADTTVVVDNAFTGSNIQGADNITSTSVVWNAQGSQDADGNVDVTMTKNAYADVATDSSVSDVASALDAGYTNNELYTSLNVGTTAELNSALKQVSGAQATTVFREARVLSNRFTMLADAAPQIKDGLAFNVVAKGDPRAELGNDTQYDMLALRQTLDLTASQNLTLEYGIARLDGDGSKTAGDNGLTGGYSQFFGLKHSMAFDEGLAWNNSLRYDVHNLDSSRSVAYGDVNKIADSDMRQQYLEFRSEGAKTFTMMGDALKVTPYAGVKFRHTMEEGYKERNAGDFNLSMNSGNETAVDSIVGMKLDYAGKDGWSATATLEGGPNLSYSKSQRTASLQGAAGQSFGVDDGQKGGGINGLATIGVKYSSNDTALHLDAYQWKEDGISDKGFMLNVKKTFR</sequence>